<accession>A0A928Z4E5</accession>
<sequence>MVMEVNCAVECVDGCKLGDKCPNQEHVADTAKFIEETSLDQMLEMAAAAVERRRMERMQQQEASTPQWVFPEDGIQPGDV</sequence>
<reference evidence="2" key="1">
    <citation type="submission" date="2020-10" db="EMBL/GenBank/DDBJ databases">
        <authorList>
            <person name="Castelo-Branco R."/>
            <person name="Eusebio N."/>
            <person name="Adriana R."/>
            <person name="Vieira A."/>
            <person name="Brugerolle De Fraissinette N."/>
            <person name="Rezende De Castro R."/>
            <person name="Schneider M.P."/>
            <person name="Vasconcelos V."/>
            <person name="Leao P.N."/>
        </authorList>
    </citation>
    <scope>NUCLEOTIDE SEQUENCE</scope>
    <source>
        <strain evidence="2">LEGE 11480</strain>
    </source>
</reference>
<organism evidence="2 3">
    <name type="scientific">Romeriopsis navalis LEGE 11480</name>
    <dbReference type="NCBI Taxonomy" id="2777977"/>
    <lineage>
        <taxon>Bacteria</taxon>
        <taxon>Bacillati</taxon>
        <taxon>Cyanobacteriota</taxon>
        <taxon>Cyanophyceae</taxon>
        <taxon>Leptolyngbyales</taxon>
        <taxon>Leptolyngbyaceae</taxon>
        <taxon>Romeriopsis</taxon>
        <taxon>Romeriopsis navalis</taxon>
    </lineage>
</organism>
<dbReference type="EMBL" id="JADEXQ010000030">
    <property type="protein sequence ID" value="MBE9030170.1"/>
    <property type="molecule type" value="Genomic_DNA"/>
</dbReference>
<evidence type="ECO:0000256" key="1">
    <source>
        <dbReference type="SAM" id="MobiDB-lite"/>
    </source>
</evidence>
<dbReference type="Proteomes" id="UP000625316">
    <property type="component" value="Unassembled WGS sequence"/>
</dbReference>
<keyword evidence="3" id="KW-1185">Reference proteome</keyword>
<dbReference type="AlphaFoldDB" id="A0A928Z4E5"/>
<proteinExistence type="predicted"/>
<name>A0A928Z4E5_9CYAN</name>
<gene>
    <name evidence="2" type="ORF">IQ266_10555</name>
</gene>
<feature type="region of interest" description="Disordered" evidence="1">
    <location>
        <begin position="53"/>
        <end position="80"/>
    </location>
</feature>
<protein>
    <submittedName>
        <fullName evidence="2">Uncharacterized protein</fullName>
    </submittedName>
</protein>
<evidence type="ECO:0000313" key="3">
    <source>
        <dbReference type="Proteomes" id="UP000625316"/>
    </source>
</evidence>
<comment type="caution">
    <text evidence="2">The sequence shown here is derived from an EMBL/GenBank/DDBJ whole genome shotgun (WGS) entry which is preliminary data.</text>
</comment>
<evidence type="ECO:0000313" key="2">
    <source>
        <dbReference type="EMBL" id="MBE9030170.1"/>
    </source>
</evidence>